<proteinExistence type="inferred from homology"/>
<gene>
    <name evidence="11" type="ORF">E3T49_01475</name>
</gene>
<protein>
    <submittedName>
        <fullName evidence="11">ABC transporter ATP-binding protein</fullName>
    </submittedName>
</protein>
<evidence type="ECO:0000256" key="6">
    <source>
        <dbReference type="ARBA" id="ARBA00022840"/>
    </source>
</evidence>
<evidence type="ECO:0000256" key="9">
    <source>
        <dbReference type="ARBA" id="ARBA00023251"/>
    </source>
</evidence>
<evidence type="ECO:0000256" key="8">
    <source>
        <dbReference type="ARBA" id="ARBA00023136"/>
    </source>
</evidence>
<dbReference type="SMART" id="SM00382">
    <property type="entry name" value="AAA"/>
    <property type="match status" value="1"/>
</dbReference>
<evidence type="ECO:0000259" key="10">
    <source>
        <dbReference type="PROSITE" id="PS50893"/>
    </source>
</evidence>
<name>A0A4Y8JWF6_9MICO</name>
<sequence>MSAVEVSGLRKQYGGVSVVDDLSFSIEQGEIFALLGPNGAGKTTAVEILEGHRRRDGGTVDVLGFDPETGGRPFRERIGIVLQEAGFDEDFTVAELVRLYRGLYPRRLAADAVIEQVGLADKAKARVKTLSGGQRRRLDLALGLVGDPELLFLDEPTTGFDPSARLRAWDLVQGLRQLGKTVLLTTHYLDEAEHLADRVAVIVRGRLVALGTPADLAAAQQSAVVSFRLPPDATIGDLPVLGPRPIAHGADWEVATDHPAAMVHTLTGWALGRGSELPALSVRRPSLEDAYLALIEQAAPAGTRP</sequence>
<dbReference type="EMBL" id="SOHA01000005">
    <property type="protein sequence ID" value="TFD33001.1"/>
    <property type="molecule type" value="Genomic_DNA"/>
</dbReference>
<keyword evidence="9" id="KW-0046">Antibiotic resistance</keyword>
<evidence type="ECO:0000256" key="7">
    <source>
        <dbReference type="ARBA" id="ARBA00022967"/>
    </source>
</evidence>
<evidence type="ECO:0000313" key="12">
    <source>
        <dbReference type="Proteomes" id="UP000297472"/>
    </source>
</evidence>
<evidence type="ECO:0000256" key="2">
    <source>
        <dbReference type="ARBA" id="ARBA00005417"/>
    </source>
</evidence>
<keyword evidence="3" id="KW-0813">Transport</keyword>
<dbReference type="PROSITE" id="PS00211">
    <property type="entry name" value="ABC_TRANSPORTER_1"/>
    <property type="match status" value="1"/>
</dbReference>
<dbReference type="CDD" id="cd03263">
    <property type="entry name" value="ABC_subfamily_A"/>
    <property type="match status" value="1"/>
</dbReference>
<dbReference type="GO" id="GO:0016887">
    <property type="term" value="F:ATP hydrolysis activity"/>
    <property type="evidence" value="ECO:0007669"/>
    <property type="project" value="InterPro"/>
</dbReference>
<accession>A0A4Y8JWF6</accession>
<keyword evidence="8" id="KW-0472">Membrane</keyword>
<evidence type="ECO:0000256" key="3">
    <source>
        <dbReference type="ARBA" id="ARBA00022448"/>
    </source>
</evidence>
<dbReference type="InterPro" id="IPR027417">
    <property type="entry name" value="P-loop_NTPase"/>
</dbReference>
<dbReference type="OrthoDB" id="9804819at2"/>
<dbReference type="FunFam" id="3.40.50.300:FF:000589">
    <property type="entry name" value="ABC transporter, ATP-binding subunit"/>
    <property type="match status" value="1"/>
</dbReference>
<evidence type="ECO:0000256" key="1">
    <source>
        <dbReference type="ARBA" id="ARBA00004202"/>
    </source>
</evidence>
<evidence type="ECO:0000313" key="11">
    <source>
        <dbReference type="EMBL" id="TFD33001.1"/>
    </source>
</evidence>
<dbReference type="GO" id="GO:0005524">
    <property type="term" value="F:ATP binding"/>
    <property type="evidence" value="ECO:0007669"/>
    <property type="project" value="UniProtKB-KW"/>
</dbReference>
<dbReference type="SUPFAM" id="SSF52540">
    <property type="entry name" value="P-loop containing nucleoside triphosphate hydrolases"/>
    <property type="match status" value="1"/>
</dbReference>
<evidence type="ECO:0000256" key="4">
    <source>
        <dbReference type="ARBA" id="ARBA00022475"/>
    </source>
</evidence>
<dbReference type="GO" id="GO:0005886">
    <property type="term" value="C:plasma membrane"/>
    <property type="evidence" value="ECO:0007669"/>
    <property type="project" value="UniProtKB-SubCell"/>
</dbReference>
<keyword evidence="6 11" id="KW-0067">ATP-binding</keyword>
<dbReference type="PANTHER" id="PTHR42711:SF5">
    <property type="entry name" value="ABC TRANSPORTER ATP-BINDING PROTEIN NATA"/>
    <property type="match status" value="1"/>
</dbReference>
<comment type="caution">
    <text evidence="11">The sequence shown here is derived from an EMBL/GenBank/DDBJ whole genome shotgun (WGS) entry which is preliminary data.</text>
</comment>
<organism evidence="11 12">
    <name type="scientific">Cryobacterium cryoconiti</name>
    <dbReference type="NCBI Taxonomy" id="1259239"/>
    <lineage>
        <taxon>Bacteria</taxon>
        <taxon>Bacillati</taxon>
        <taxon>Actinomycetota</taxon>
        <taxon>Actinomycetes</taxon>
        <taxon>Micrococcales</taxon>
        <taxon>Microbacteriaceae</taxon>
        <taxon>Cryobacterium</taxon>
    </lineage>
</organism>
<keyword evidence="5" id="KW-0547">Nucleotide-binding</keyword>
<dbReference type="Gene3D" id="3.40.50.300">
    <property type="entry name" value="P-loop containing nucleotide triphosphate hydrolases"/>
    <property type="match status" value="1"/>
</dbReference>
<keyword evidence="12" id="KW-1185">Reference proteome</keyword>
<comment type="similarity">
    <text evidence="2">Belongs to the ABC transporter superfamily.</text>
</comment>
<dbReference type="PROSITE" id="PS50893">
    <property type="entry name" value="ABC_TRANSPORTER_2"/>
    <property type="match status" value="1"/>
</dbReference>
<dbReference type="InterPro" id="IPR003593">
    <property type="entry name" value="AAA+_ATPase"/>
</dbReference>
<dbReference type="PANTHER" id="PTHR42711">
    <property type="entry name" value="ABC TRANSPORTER ATP-BINDING PROTEIN"/>
    <property type="match status" value="1"/>
</dbReference>
<dbReference type="InterPro" id="IPR003439">
    <property type="entry name" value="ABC_transporter-like_ATP-bd"/>
</dbReference>
<reference evidence="11 12" key="1">
    <citation type="submission" date="2019-03" db="EMBL/GenBank/DDBJ databases">
        <title>Genomics of glacier-inhabiting Cryobacterium strains.</title>
        <authorList>
            <person name="Liu Q."/>
            <person name="Xin Y.-H."/>
        </authorList>
    </citation>
    <scope>NUCLEOTIDE SEQUENCE [LARGE SCALE GENOMIC DNA]</scope>
    <source>
        <strain evidence="11 12">TMT1-51</strain>
    </source>
</reference>
<dbReference type="RefSeq" id="WP_134422823.1">
    <property type="nucleotide sequence ID" value="NZ_SOHA01000005.1"/>
</dbReference>
<keyword evidence="7" id="KW-1278">Translocase</keyword>
<dbReference type="Proteomes" id="UP000297472">
    <property type="component" value="Unassembled WGS sequence"/>
</dbReference>
<dbReference type="InterPro" id="IPR017871">
    <property type="entry name" value="ABC_transporter-like_CS"/>
</dbReference>
<comment type="subcellular location">
    <subcellularLocation>
        <location evidence="1">Cell membrane</location>
        <topology evidence="1">Peripheral membrane protein</topology>
    </subcellularLocation>
</comment>
<dbReference type="AlphaFoldDB" id="A0A4Y8JWF6"/>
<keyword evidence="4" id="KW-1003">Cell membrane</keyword>
<dbReference type="Pfam" id="PF00005">
    <property type="entry name" value="ABC_tran"/>
    <property type="match status" value="1"/>
</dbReference>
<dbReference type="InterPro" id="IPR050763">
    <property type="entry name" value="ABC_transporter_ATP-binding"/>
</dbReference>
<feature type="domain" description="ABC transporter" evidence="10">
    <location>
        <begin position="4"/>
        <end position="229"/>
    </location>
</feature>
<dbReference type="GO" id="GO:0046677">
    <property type="term" value="P:response to antibiotic"/>
    <property type="evidence" value="ECO:0007669"/>
    <property type="project" value="UniProtKB-KW"/>
</dbReference>
<evidence type="ECO:0000256" key="5">
    <source>
        <dbReference type="ARBA" id="ARBA00022741"/>
    </source>
</evidence>